<dbReference type="PANTHER" id="PTHR48100">
    <property type="entry name" value="BROAD-SPECIFICITY PHOSPHATASE YOR283W-RELATED"/>
    <property type="match status" value="1"/>
</dbReference>
<dbReference type="EMBL" id="CP074405">
    <property type="protein sequence ID" value="QVI62728.1"/>
    <property type="molecule type" value="Genomic_DNA"/>
</dbReference>
<dbReference type="InterPro" id="IPR029033">
    <property type="entry name" value="His_PPase_superfam"/>
</dbReference>
<organism evidence="3 4">
    <name type="scientific">Cellulomonas wangleii</name>
    <dbReference type="NCBI Taxonomy" id="2816956"/>
    <lineage>
        <taxon>Bacteria</taxon>
        <taxon>Bacillati</taxon>
        <taxon>Actinomycetota</taxon>
        <taxon>Actinomycetes</taxon>
        <taxon>Micrococcales</taxon>
        <taxon>Cellulomonadaceae</taxon>
        <taxon>Cellulomonas</taxon>
    </lineage>
</organism>
<keyword evidence="1" id="KW-0324">Glycolysis</keyword>
<accession>A0ABX8D5J1</accession>
<dbReference type="SMART" id="SM00855">
    <property type="entry name" value="PGAM"/>
    <property type="match status" value="1"/>
</dbReference>
<reference evidence="3 4" key="1">
    <citation type="submission" date="2021-05" db="EMBL/GenBank/DDBJ databases">
        <title>Novel species in genus Cellulomonas.</title>
        <authorList>
            <person name="Zhang G."/>
        </authorList>
    </citation>
    <scope>NUCLEOTIDE SEQUENCE [LARGE SCALE GENOMIC DNA]</scope>
    <source>
        <strain evidence="4">zg-ZUI222</strain>
    </source>
</reference>
<gene>
    <name evidence="3" type="ORF">KG103_01950</name>
</gene>
<dbReference type="InterPro" id="IPR050275">
    <property type="entry name" value="PGM_Phosphatase"/>
</dbReference>
<dbReference type="PROSITE" id="PS00175">
    <property type="entry name" value="PG_MUTASE"/>
    <property type="match status" value="1"/>
</dbReference>
<name>A0ABX8D5J1_9CELL</name>
<dbReference type="RefSeq" id="WP_207341834.1">
    <property type="nucleotide sequence ID" value="NZ_CP074405.1"/>
</dbReference>
<protein>
    <submittedName>
        <fullName evidence="3">Histidine phosphatase family protein</fullName>
    </submittedName>
</protein>
<dbReference type="PANTHER" id="PTHR48100:SF1">
    <property type="entry name" value="HISTIDINE PHOSPHATASE FAMILY PROTEIN-RELATED"/>
    <property type="match status" value="1"/>
</dbReference>
<dbReference type="InterPro" id="IPR001345">
    <property type="entry name" value="PG/BPGM_mutase_AS"/>
</dbReference>
<dbReference type="SUPFAM" id="SSF53254">
    <property type="entry name" value="Phosphoglycerate mutase-like"/>
    <property type="match status" value="1"/>
</dbReference>
<dbReference type="Proteomes" id="UP000677804">
    <property type="component" value="Chromosome"/>
</dbReference>
<dbReference type="Pfam" id="PF00300">
    <property type="entry name" value="His_Phos_1"/>
    <property type="match status" value="1"/>
</dbReference>
<sequence>MPSSLQTVYLARHGQTEGNVQGRWQGQLDAPLTALGRAQARTVAELVADEPVDAVFCSPQGRAAATAQVCGERLGLPVVPLDELAELHHGAMAGMSPDDMERAFPGELAQRRQDKYRWRFPGGESYEDAVPRAARALARVEASGARHPLLVSHEMIGRLLQHHLRRVDVATALAGGHPQGVVYRVDVSTGEMTTLGEV</sequence>
<keyword evidence="2" id="KW-0413">Isomerase</keyword>
<dbReference type="CDD" id="cd07067">
    <property type="entry name" value="HP_PGM_like"/>
    <property type="match status" value="1"/>
</dbReference>
<evidence type="ECO:0000256" key="1">
    <source>
        <dbReference type="ARBA" id="ARBA00023152"/>
    </source>
</evidence>
<keyword evidence="4" id="KW-1185">Reference proteome</keyword>
<dbReference type="InterPro" id="IPR013078">
    <property type="entry name" value="His_Pase_superF_clade-1"/>
</dbReference>
<proteinExistence type="predicted"/>
<evidence type="ECO:0000313" key="4">
    <source>
        <dbReference type="Proteomes" id="UP000677804"/>
    </source>
</evidence>
<dbReference type="Gene3D" id="3.40.50.1240">
    <property type="entry name" value="Phosphoglycerate mutase-like"/>
    <property type="match status" value="1"/>
</dbReference>
<evidence type="ECO:0000256" key="2">
    <source>
        <dbReference type="ARBA" id="ARBA00023235"/>
    </source>
</evidence>
<evidence type="ECO:0000313" key="3">
    <source>
        <dbReference type="EMBL" id="QVI62728.1"/>
    </source>
</evidence>